<gene>
    <name evidence="1" type="ORF">ACFO3Q_11520</name>
</gene>
<dbReference type="EMBL" id="JBHSGG010000032">
    <property type="protein sequence ID" value="MFC4728799.1"/>
    <property type="molecule type" value="Genomic_DNA"/>
</dbReference>
<proteinExistence type="predicted"/>
<protein>
    <recommendedName>
        <fullName evidence="3">DNA transfer protein p32</fullName>
    </recommendedName>
</protein>
<accession>A0ABV9NMY1</accession>
<comment type="caution">
    <text evidence="1">The sequence shown here is derived from an EMBL/GenBank/DDBJ whole genome shotgun (WGS) entry which is preliminary data.</text>
</comment>
<reference evidence="2" key="1">
    <citation type="journal article" date="2019" name="Int. J. Syst. Evol. Microbiol.">
        <title>The Global Catalogue of Microorganisms (GCM) 10K type strain sequencing project: providing services to taxonomists for standard genome sequencing and annotation.</title>
        <authorList>
            <consortium name="The Broad Institute Genomics Platform"/>
            <consortium name="The Broad Institute Genome Sequencing Center for Infectious Disease"/>
            <person name="Wu L."/>
            <person name="Ma J."/>
        </authorList>
    </citation>
    <scope>NUCLEOTIDE SEQUENCE [LARGE SCALE GENOMIC DNA]</scope>
    <source>
        <strain evidence="2">CGMCC 1.13574</strain>
    </source>
</reference>
<dbReference type="Proteomes" id="UP001595892">
    <property type="component" value="Unassembled WGS sequence"/>
</dbReference>
<organism evidence="1 2">
    <name type="scientific">Coralloluteibacterium thermophilum</name>
    <dbReference type="NCBI Taxonomy" id="2707049"/>
    <lineage>
        <taxon>Bacteria</taxon>
        <taxon>Pseudomonadati</taxon>
        <taxon>Pseudomonadota</taxon>
        <taxon>Gammaproteobacteria</taxon>
        <taxon>Lysobacterales</taxon>
        <taxon>Lysobacteraceae</taxon>
        <taxon>Coralloluteibacterium</taxon>
    </lineage>
</organism>
<evidence type="ECO:0000313" key="1">
    <source>
        <dbReference type="EMBL" id="MFC4728799.1"/>
    </source>
</evidence>
<evidence type="ECO:0008006" key="3">
    <source>
        <dbReference type="Google" id="ProtNLM"/>
    </source>
</evidence>
<sequence length="211" mass="21476">MAAVTGAAIGAATTLYSTNQAKKSAQGAANAQVGASNAAIAEQQRQFDLARQDQMPWLQAGQTALSSLERLNSGDYSGFENSPDYLYAQDRGLAALDRSAAARGSLYAGGTDADRISFASGLATQNLNNYRNSLNSMAGLGQTTASNLGSLGQSAANNVSNALINAGNARASSYQAAGQANQNAASGLAGLAGWGIGQYQKGNAWNWGGNS</sequence>
<evidence type="ECO:0000313" key="2">
    <source>
        <dbReference type="Proteomes" id="UP001595892"/>
    </source>
</evidence>
<name>A0ABV9NMY1_9GAMM</name>
<keyword evidence="2" id="KW-1185">Reference proteome</keyword>
<dbReference type="RefSeq" id="WP_377004871.1">
    <property type="nucleotide sequence ID" value="NZ_JBHSGG010000032.1"/>
</dbReference>